<evidence type="ECO:0000256" key="4">
    <source>
        <dbReference type="ARBA" id="ARBA00023027"/>
    </source>
</evidence>
<evidence type="ECO:0000256" key="3">
    <source>
        <dbReference type="ARBA" id="ARBA00022857"/>
    </source>
</evidence>
<reference evidence="5" key="1">
    <citation type="submission" date="2020-05" db="EMBL/GenBank/DDBJ databases">
        <authorList>
            <person name="Chiriac C."/>
            <person name="Salcher M."/>
            <person name="Ghai R."/>
            <person name="Kavagutti S V."/>
        </authorList>
    </citation>
    <scope>NUCLEOTIDE SEQUENCE</scope>
</reference>
<dbReference type="InterPro" id="IPR017438">
    <property type="entry name" value="ATP-NAD_kinase_N"/>
</dbReference>
<dbReference type="GO" id="GO:0006741">
    <property type="term" value="P:NADP+ biosynthetic process"/>
    <property type="evidence" value="ECO:0007669"/>
    <property type="project" value="InterPro"/>
</dbReference>
<dbReference type="EMBL" id="CAEZUP010000046">
    <property type="protein sequence ID" value="CAB4612115.1"/>
    <property type="molecule type" value="Genomic_DNA"/>
</dbReference>
<organism evidence="5">
    <name type="scientific">freshwater metagenome</name>
    <dbReference type="NCBI Taxonomy" id="449393"/>
    <lineage>
        <taxon>unclassified sequences</taxon>
        <taxon>metagenomes</taxon>
        <taxon>ecological metagenomes</taxon>
    </lineage>
</organism>
<dbReference type="Pfam" id="PF01513">
    <property type="entry name" value="NAD_kinase"/>
    <property type="match status" value="1"/>
</dbReference>
<dbReference type="InterPro" id="IPR017437">
    <property type="entry name" value="ATP-NAD_kinase_PpnK-typ_C"/>
</dbReference>
<evidence type="ECO:0000313" key="5">
    <source>
        <dbReference type="EMBL" id="CAB4612115.1"/>
    </source>
</evidence>
<dbReference type="Gene3D" id="3.40.50.10330">
    <property type="entry name" value="Probable inorganic polyphosphate/atp-NAD kinase, domain 1"/>
    <property type="match status" value="1"/>
</dbReference>
<keyword evidence="1" id="KW-0808">Transferase</keyword>
<dbReference type="PANTHER" id="PTHR20275">
    <property type="entry name" value="NAD KINASE"/>
    <property type="match status" value="1"/>
</dbReference>
<protein>
    <submittedName>
        <fullName evidence="5">Unannotated protein</fullName>
    </submittedName>
</protein>
<keyword evidence="4" id="KW-0520">NAD</keyword>
<name>A0A6J6HLB6_9ZZZZ</name>
<keyword evidence="2" id="KW-0418">Kinase</keyword>
<evidence type="ECO:0000256" key="1">
    <source>
        <dbReference type="ARBA" id="ARBA00022679"/>
    </source>
</evidence>
<dbReference type="Gene3D" id="2.60.200.30">
    <property type="entry name" value="Probable inorganic polyphosphate/atp-NAD kinase, domain 2"/>
    <property type="match status" value="1"/>
</dbReference>
<accession>A0A6J6HLB6</accession>
<dbReference type="AlphaFoldDB" id="A0A6J6HLB6"/>
<dbReference type="InterPro" id="IPR016064">
    <property type="entry name" value="NAD/diacylglycerol_kinase_sf"/>
</dbReference>
<dbReference type="PANTHER" id="PTHR20275:SF0">
    <property type="entry name" value="NAD KINASE"/>
    <property type="match status" value="1"/>
</dbReference>
<dbReference type="GO" id="GO:0003951">
    <property type="term" value="F:NAD+ kinase activity"/>
    <property type="evidence" value="ECO:0007669"/>
    <property type="project" value="InterPro"/>
</dbReference>
<gene>
    <name evidence="5" type="ORF">UFOPK1835_01158</name>
</gene>
<evidence type="ECO:0000256" key="2">
    <source>
        <dbReference type="ARBA" id="ARBA00022777"/>
    </source>
</evidence>
<sequence>MATIAFVIHHDRPEAALVAAETVTWLESLGHGACLPADDAARIGLDALGVTDGDLATGSDVVVSLGGDGTMLRAVALVAEHDVPVIGVNFGQLGYLTDVEPDGLRVALERFLAGDYTIEERMLLDVRVESPSGSVTEEHSFALNEAVLEKTSSGNTVRLDVDLDGTRFTPYAADGLIVATPTGSTAYAFSARGPIVEPTHRAVLLTPVSPHMLFDRTLVLDADAVVRLEVSGHRPAALVVDGRPLGELQPGDVVHCRAAAHVAQLVMFGPRDFHAILKAKFGLADR</sequence>
<proteinExistence type="inferred from homology"/>
<dbReference type="GO" id="GO:0019674">
    <property type="term" value="P:NAD+ metabolic process"/>
    <property type="evidence" value="ECO:0007669"/>
    <property type="project" value="InterPro"/>
</dbReference>
<dbReference type="InterPro" id="IPR002504">
    <property type="entry name" value="NADK"/>
</dbReference>
<dbReference type="Pfam" id="PF20143">
    <property type="entry name" value="NAD_kinase_C"/>
    <property type="match status" value="1"/>
</dbReference>
<dbReference type="HAMAP" id="MF_00361">
    <property type="entry name" value="NAD_kinase"/>
    <property type="match status" value="1"/>
</dbReference>
<keyword evidence="3" id="KW-0521">NADP</keyword>
<dbReference type="SUPFAM" id="SSF111331">
    <property type="entry name" value="NAD kinase/diacylglycerol kinase-like"/>
    <property type="match status" value="1"/>
</dbReference>